<reference evidence="1 2" key="2">
    <citation type="journal article" date="2022" name="Mol. Ecol. Resour.">
        <title>The genomes of chicory, endive, great burdock and yacon provide insights into Asteraceae paleo-polyploidization history and plant inulin production.</title>
        <authorList>
            <person name="Fan W."/>
            <person name="Wang S."/>
            <person name="Wang H."/>
            <person name="Wang A."/>
            <person name="Jiang F."/>
            <person name="Liu H."/>
            <person name="Zhao H."/>
            <person name="Xu D."/>
            <person name="Zhang Y."/>
        </authorList>
    </citation>
    <scope>NUCLEOTIDE SEQUENCE [LARGE SCALE GENOMIC DNA]</scope>
    <source>
        <strain evidence="2">cv. Punajuju</strain>
        <tissue evidence="1">Leaves</tissue>
    </source>
</reference>
<dbReference type="EMBL" id="CM042014">
    <property type="protein sequence ID" value="KAI3723598.1"/>
    <property type="molecule type" value="Genomic_DNA"/>
</dbReference>
<protein>
    <submittedName>
        <fullName evidence="1">Uncharacterized protein</fullName>
    </submittedName>
</protein>
<organism evidence="1 2">
    <name type="scientific">Cichorium intybus</name>
    <name type="common">Chicory</name>
    <dbReference type="NCBI Taxonomy" id="13427"/>
    <lineage>
        <taxon>Eukaryota</taxon>
        <taxon>Viridiplantae</taxon>
        <taxon>Streptophyta</taxon>
        <taxon>Embryophyta</taxon>
        <taxon>Tracheophyta</taxon>
        <taxon>Spermatophyta</taxon>
        <taxon>Magnoliopsida</taxon>
        <taxon>eudicotyledons</taxon>
        <taxon>Gunneridae</taxon>
        <taxon>Pentapetalae</taxon>
        <taxon>asterids</taxon>
        <taxon>campanulids</taxon>
        <taxon>Asterales</taxon>
        <taxon>Asteraceae</taxon>
        <taxon>Cichorioideae</taxon>
        <taxon>Cichorieae</taxon>
        <taxon>Cichoriinae</taxon>
        <taxon>Cichorium</taxon>
    </lineage>
</organism>
<gene>
    <name evidence="1" type="ORF">L2E82_35322</name>
</gene>
<keyword evidence="2" id="KW-1185">Reference proteome</keyword>
<sequence>MCPPIVRILQRLLWLHLGFFEGRSGKSVGDVAYRITAEALDAADTIYALLNTIVPSSLQLLAMGTQMLVISRVLSLVSAMVIPLMVFVNAYFGEELREISNKPNDLSRIPPALDDQLRGGRKQTRLLVEQLWNFAWPAAIALLHPSLLPVAVMGFCTKVAVIAGGPLVGKLMDLFPCVPAYNFLSTIQAFAQVLSAGMIIQAHMAHASLETSVLMRPWFIILVLAGTVERLSRLALGVAVERDWVVLLAGTNRLIALDQENAIISRNDLLCEFAGASLFGILLSKYEIVTSLKLAAAVKTREKVVKG</sequence>
<proteinExistence type="predicted"/>
<name>A0ACB9BNI5_CICIN</name>
<reference evidence="2" key="1">
    <citation type="journal article" date="2022" name="Mol. Ecol. Resour.">
        <title>The genomes of chicory, endive, great burdock and yacon provide insights into Asteraceae palaeo-polyploidization history and plant inulin production.</title>
        <authorList>
            <person name="Fan W."/>
            <person name="Wang S."/>
            <person name="Wang H."/>
            <person name="Wang A."/>
            <person name="Jiang F."/>
            <person name="Liu H."/>
            <person name="Zhao H."/>
            <person name="Xu D."/>
            <person name="Zhang Y."/>
        </authorList>
    </citation>
    <scope>NUCLEOTIDE SEQUENCE [LARGE SCALE GENOMIC DNA]</scope>
    <source>
        <strain evidence="2">cv. Punajuju</strain>
    </source>
</reference>
<accession>A0ACB9BNI5</accession>
<dbReference type="Proteomes" id="UP001055811">
    <property type="component" value="Linkage Group LG06"/>
</dbReference>
<evidence type="ECO:0000313" key="2">
    <source>
        <dbReference type="Proteomes" id="UP001055811"/>
    </source>
</evidence>
<evidence type="ECO:0000313" key="1">
    <source>
        <dbReference type="EMBL" id="KAI3723598.1"/>
    </source>
</evidence>
<comment type="caution">
    <text evidence="1">The sequence shown here is derived from an EMBL/GenBank/DDBJ whole genome shotgun (WGS) entry which is preliminary data.</text>
</comment>